<accession>A0ABS2N6I1</accession>
<protein>
    <recommendedName>
        <fullName evidence="3">UDP-glucose 4-epimerase</fullName>
    </recommendedName>
    <alternativeName>
        <fullName evidence="5">Galactowaldenase</fullName>
    </alternativeName>
    <alternativeName>
        <fullName evidence="4">UDP-galactose 4-epimerase</fullName>
    </alternativeName>
</protein>
<dbReference type="Pfam" id="PF01370">
    <property type="entry name" value="Epimerase"/>
    <property type="match status" value="1"/>
</dbReference>
<proteinExistence type="inferred from homology"/>
<evidence type="ECO:0000256" key="5">
    <source>
        <dbReference type="ARBA" id="ARBA00033067"/>
    </source>
</evidence>
<evidence type="ECO:0000256" key="3">
    <source>
        <dbReference type="ARBA" id="ARBA00018569"/>
    </source>
</evidence>
<sequence>MVKILIMGGTQFVSKALAQYLITKGHQVDIFTRGHKEIEFSGIHQHLKGDRNLTEDIRENLSGKTYEYIFDINAYTKVQIKKVVDHLNLRQLKRYIFCSSGAVYAPSEKLVPETFIKEEHPIWGAYGVNKKEAEDYLFHLHSEMDFPMTIFRPSYIYGGGNNHYRESYFFDRIEKGLSIPLPEGNCQVQFVHISDVVRMMASVLYNEHSNGEAYNLTYSESVSWENLLETVERVMEKKAVDREREDCLNGSTMDVKERKFPFPNVTYLLENNKSIEHGLFSPEIDLVTGLDEAYQDHIKRRNTI</sequence>
<dbReference type="SUPFAM" id="SSF51735">
    <property type="entry name" value="NAD(P)-binding Rossmann-fold domains"/>
    <property type="match status" value="1"/>
</dbReference>
<comment type="caution">
    <text evidence="7">The sequence shown here is derived from an EMBL/GenBank/DDBJ whole genome shotgun (WGS) entry which is preliminary data.</text>
</comment>
<evidence type="ECO:0000259" key="6">
    <source>
        <dbReference type="Pfam" id="PF01370"/>
    </source>
</evidence>
<reference evidence="7 8" key="1">
    <citation type="submission" date="2021-01" db="EMBL/GenBank/DDBJ databases">
        <title>Genomic Encyclopedia of Type Strains, Phase IV (KMG-IV): sequencing the most valuable type-strain genomes for metagenomic binning, comparative biology and taxonomic classification.</title>
        <authorList>
            <person name="Goeker M."/>
        </authorList>
    </citation>
    <scope>NUCLEOTIDE SEQUENCE [LARGE SCALE GENOMIC DNA]</scope>
    <source>
        <strain evidence="7 8">DSM 24834</strain>
    </source>
</reference>
<organism evidence="7 8">
    <name type="scientific">Rossellomorea pakistanensis</name>
    <dbReference type="NCBI Taxonomy" id="992288"/>
    <lineage>
        <taxon>Bacteria</taxon>
        <taxon>Bacillati</taxon>
        <taxon>Bacillota</taxon>
        <taxon>Bacilli</taxon>
        <taxon>Bacillales</taxon>
        <taxon>Bacillaceae</taxon>
        <taxon>Rossellomorea</taxon>
    </lineage>
</organism>
<dbReference type="RefSeq" id="WP_205167758.1">
    <property type="nucleotide sequence ID" value="NZ_JAFBDZ010000001.1"/>
</dbReference>
<evidence type="ECO:0000256" key="2">
    <source>
        <dbReference type="ARBA" id="ARBA00007637"/>
    </source>
</evidence>
<dbReference type="InterPro" id="IPR001509">
    <property type="entry name" value="Epimerase_deHydtase"/>
</dbReference>
<dbReference type="PANTHER" id="PTHR43725">
    <property type="entry name" value="UDP-GLUCOSE 4-EPIMERASE"/>
    <property type="match status" value="1"/>
</dbReference>
<dbReference type="Proteomes" id="UP001646157">
    <property type="component" value="Unassembled WGS sequence"/>
</dbReference>
<dbReference type="EMBL" id="JAFBDZ010000001">
    <property type="protein sequence ID" value="MBM7583475.1"/>
    <property type="molecule type" value="Genomic_DNA"/>
</dbReference>
<feature type="domain" description="NAD-dependent epimerase/dehydratase" evidence="6">
    <location>
        <begin position="4"/>
        <end position="216"/>
    </location>
</feature>
<name>A0ABS2N6I1_9BACI</name>
<evidence type="ECO:0000313" key="8">
    <source>
        <dbReference type="Proteomes" id="UP001646157"/>
    </source>
</evidence>
<dbReference type="InterPro" id="IPR036291">
    <property type="entry name" value="NAD(P)-bd_dom_sf"/>
</dbReference>
<dbReference type="PANTHER" id="PTHR43725:SF8">
    <property type="entry name" value="CHLOROPLAST STEM-LOOP BINDING PROTEIN OF 41 KDA B, CHLOROPLASTIC"/>
    <property type="match status" value="1"/>
</dbReference>
<comment type="similarity">
    <text evidence="2">Belongs to the NAD(P)-dependent epimerase/dehydratase family.</text>
</comment>
<keyword evidence="8" id="KW-1185">Reference proteome</keyword>
<dbReference type="Gene3D" id="3.40.50.720">
    <property type="entry name" value="NAD(P)-binding Rossmann-like Domain"/>
    <property type="match status" value="1"/>
</dbReference>
<evidence type="ECO:0000256" key="4">
    <source>
        <dbReference type="ARBA" id="ARBA00031367"/>
    </source>
</evidence>
<comment type="pathway">
    <text evidence="1">Carbohydrate metabolism; galactose metabolism.</text>
</comment>
<evidence type="ECO:0000256" key="1">
    <source>
        <dbReference type="ARBA" id="ARBA00004947"/>
    </source>
</evidence>
<gene>
    <name evidence="7" type="ORF">JOC86_000012</name>
</gene>
<evidence type="ECO:0000313" key="7">
    <source>
        <dbReference type="EMBL" id="MBM7583475.1"/>
    </source>
</evidence>